<name>A0AAD8DN92_MYTSE</name>
<reference evidence="1" key="1">
    <citation type="submission" date="2023-03" db="EMBL/GenBank/DDBJ databases">
        <title>Chromosome-level genomes of two armyworms, Mythimna separata and Mythimna loreyi, provide insights into the biosynthesis and reception of sex pheromones.</title>
        <authorList>
            <person name="Zhao H."/>
        </authorList>
    </citation>
    <scope>NUCLEOTIDE SEQUENCE</scope>
    <source>
        <strain evidence="1">BeijingLab</strain>
        <tissue evidence="1">Pupa</tissue>
    </source>
</reference>
<dbReference type="Pfam" id="PF06477">
    <property type="entry name" value="DUF1091"/>
    <property type="match status" value="1"/>
</dbReference>
<dbReference type="InterPro" id="IPR010512">
    <property type="entry name" value="DUF1091"/>
</dbReference>
<evidence type="ECO:0000313" key="1">
    <source>
        <dbReference type="EMBL" id="KAJ8712085.1"/>
    </source>
</evidence>
<proteinExistence type="predicted"/>
<organism evidence="1 2">
    <name type="scientific">Mythimna separata</name>
    <name type="common">Oriental armyworm</name>
    <name type="synonym">Pseudaletia separata</name>
    <dbReference type="NCBI Taxonomy" id="271217"/>
    <lineage>
        <taxon>Eukaryota</taxon>
        <taxon>Metazoa</taxon>
        <taxon>Ecdysozoa</taxon>
        <taxon>Arthropoda</taxon>
        <taxon>Hexapoda</taxon>
        <taxon>Insecta</taxon>
        <taxon>Pterygota</taxon>
        <taxon>Neoptera</taxon>
        <taxon>Endopterygota</taxon>
        <taxon>Lepidoptera</taxon>
        <taxon>Glossata</taxon>
        <taxon>Ditrysia</taxon>
        <taxon>Noctuoidea</taxon>
        <taxon>Noctuidae</taxon>
        <taxon>Noctuinae</taxon>
        <taxon>Hadenini</taxon>
        <taxon>Mythimna</taxon>
    </lineage>
</organism>
<sequence>MGGRLCPYPAGDNEHAVVLWYDKTYAKNITVFSRRFNRQDPKYYMHLYVHSLITLDNSLKVDFYFYQFLTNRYRPSFVELHFKLCDMVKYDELFGAELQRSVGDLTCPFPPGEYHLHNLSFQYVPKSFPFVKGRIYCNVSLNVGGVTKLIANGSSDMEIKVARIKNKH</sequence>
<keyword evidence="2" id="KW-1185">Reference proteome</keyword>
<comment type="caution">
    <text evidence="1">The sequence shown here is derived from an EMBL/GenBank/DDBJ whole genome shotgun (WGS) entry which is preliminary data.</text>
</comment>
<accession>A0AAD8DN92</accession>
<dbReference type="Proteomes" id="UP001231518">
    <property type="component" value="Chromosome 17"/>
</dbReference>
<dbReference type="AlphaFoldDB" id="A0AAD8DN92"/>
<evidence type="ECO:0000313" key="2">
    <source>
        <dbReference type="Proteomes" id="UP001231518"/>
    </source>
</evidence>
<protein>
    <submittedName>
        <fullName evidence="1">Uncharacterized protein</fullName>
    </submittedName>
</protein>
<gene>
    <name evidence="1" type="ORF">PYW07_004927</name>
</gene>
<dbReference type="EMBL" id="JARGEI010000021">
    <property type="protein sequence ID" value="KAJ8712085.1"/>
    <property type="molecule type" value="Genomic_DNA"/>
</dbReference>